<evidence type="ECO:0000256" key="19">
    <source>
        <dbReference type="ARBA" id="ARBA00023211"/>
    </source>
</evidence>
<evidence type="ECO:0000313" key="26">
    <source>
        <dbReference type="Proteomes" id="UP000567179"/>
    </source>
</evidence>
<feature type="region of interest" description="Disordered" evidence="23">
    <location>
        <begin position="388"/>
        <end position="445"/>
    </location>
</feature>
<evidence type="ECO:0000256" key="2">
    <source>
        <dbReference type="ARBA" id="ARBA00004123"/>
    </source>
</evidence>
<dbReference type="GO" id="GO:0003723">
    <property type="term" value="F:RNA binding"/>
    <property type="evidence" value="ECO:0007669"/>
    <property type="project" value="UniProtKB-KW"/>
</dbReference>
<evidence type="ECO:0000256" key="14">
    <source>
        <dbReference type="ARBA" id="ARBA00022777"/>
    </source>
</evidence>
<feature type="compositionally biased region" description="Polar residues" evidence="23">
    <location>
        <begin position="838"/>
        <end position="853"/>
    </location>
</feature>
<evidence type="ECO:0000256" key="13">
    <source>
        <dbReference type="ARBA" id="ARBA00022741"/>
    </source>
</evidence>
<dbReference type="InterPro" id="IPR000836">
    <property type="entry name" value="PRTase_dom"/>
</dbReference>
<feature type="compositionally biased region" description="Polar residues" evidence="23">
    <location>
        <begin position="101"/>
        <end position="116"/>
    </location>
</feature>
<dbReference type="InterPro" id="IPR005635">
    <property type="entry name" value="Inner_centromere_prot_ARK-bd"/>
</dbReference>
<dbReference type="InterPro" id="IPR005946">
    <property type="entry name" value="Rib-P_diPkinase"/>
</dbReference>
<dbReference type="Proteomes" id="UP000567179">
    <property type="component" value="Unassembled WGS sequence"/>
</dbReference>
<dbReference type="SUPFAM" id="SSF55811">
    <property type="entry name" value="Nudix"/>
    <property type="match status" value="1"/>
</dbReference>
<evidence type="ECO:0000256" key="21">
    <source>
        <dbReference type="ARBA" id="ARBA00023242"/>
    </source>
</evidence>
<evidence type="ECO:0000256" key="22">
    <source>
        <dbReference type="ARBA" id="ARBA00049535"/>
    </source>
</evidence>
<keyword evidence="11" id="KW-0479">Metal-binding</keyword>
<feature type="domain" description="Nudix hydrolase" evidence="24">
    <location>
        <begin position="1274"/>
        <end position="1403"/>
    </location>
</feature>
<organism evidence="25 26">
    <name type="scientific">Psilocybe cf. subviscida</name>
    <dbReference type="NCBI Taxonomy" id="2480587"/>
    <lineage>
        <taxon>Eukaryota</taxon>
        <taxon>Fungi</taxon>
        <taxon>Dikarya</taxon>
        <taxon>Basidiomycota</taxon>
        <taxon>Agaricomycotina</taxon>
        <taxon>Agaricomycetes</taxon>
        <taxon>Agaricomycetidae</taxon>
        <taxon>Agaricales</taxon>
        <taxon>Agaricineae</taxon>
        <taxon>Strophariaceae</taxon>
        <taxon>Psilocybe</taxon>
    </lineage>
</organism>
<feature type="compositionally biased region" description="Polar residues" evidence="23">
    <location>
        <begin position="736"/>
        <end position="772"/>
    </location>
</feature>
<comment type="similarity">
    <text evidence="7">Belongs to the INCENP family.</text>
</comment>
<feature type="region of interest" description="Disordered" evidence="23">
    <location>
        <begin position="1545"/>
        <end position="1587"/>
    </location>
</feature>
<evidence type="ECO:0000259" key="24">
    <source>
        <dbReference type="PROSITE" id="PS51462"/>
    </source>
</evidence>
<evidence type="ECO:0000256" key="15">
    <source>
        <dbReference type="ARBA" id="ARBA00022801"/>
    </source>
</evidence>
<comment type="pathway">
    <text evidence="4">Metabolic intermediate biosynthesis; 5-phospho-alpha-D-ribose 1-diphosphate biosynthesis; 5-phospho-alpha-D-ribose 1-diphosphate from D-ribose 5-phosphate (route I): step 1/1.</text>
</comment>
<dbReference type="CDD" id="cd03672">
    <property type="entry name" value="NUDIX_Dcp2p_Nudt20"/>
    <property type="match status" value="1"/>
</dbReference>
<dbReference type="GO" id="GO:0030145">
    <property type="term" value="F:manganese ion binding"/>
    <property type="evidence" value="ECO:0007669"/>
    <property type="project" value="InterPro"/>
</dbReference>
<feature type="compositionally biased region" description="Pro residues" evidence="23">
    <location>
        <begin position="618"/>
        <end position="634"/>
    </location>
</feature>
<dbReference type="Gene3D" id="3.90.79.10">
    <property type="entry name" value="Nucleoside Triphosphate Pyrophosphohydrolase"/>
    <property type="match status" value="1"/>
</dbReference>
<dbReference type="GO" id="GO:0000290">
    <property type="term" value="P:deadenylation-dependent decapping of nuclear-transcribed mRNA"/>
    <property type="evidence" value="ECO:0007669"/>
    <property type="project" value="InterPro"/>
</dbReference>
<name>A0A8H5EU34_9AGAR</name>
<sequence length="2242" mass="245115">MAMEPQGLLHWANSIRLTMATDPGRLVFKEQVQTHGFMFLDDYLDNIVSGAKADPLIELVKTPGRKKAIARKPKLMSSKLNNNIFSVHEETNDTENLLPADSSNASSTRADSTANEAETAEKSLDSVPSGNHTDTKSPLISVQPNSKEELRPLAEGTEHKRLSPASEPPATEPVSPQPPVVQSAIKLALRPSKDHNDLSIIAEDDEPSERGRQSTSGAAQIQATPAQTTTVDVVLESTKPRLSELMQDVVQEGPIITSRSSSSSMHSIALDSFHDHTDRVIPPEEPSKEEPGSNVDEMDDVSQKPPYHDEDIDVAMTDAGATATLPASNIDKPAATLFPTLPEPMAIIKPRAPSLNAVMFGSATPGAPLGGTRSSSSWLMKTRERKALEVPVKKASSSKVTIPADPGPSMAQSMKRKSGDAAAEDDERHTKVHKTLEGSSAPLNSVESMDTLAAVEDPVLQDTSQQGVYDRLKKTVEGFGVKTSKSLNKSLGGMALAEAKAAAEAKVAERDRKEEEMTMAIGVPSAPQRNSGADAGGPPKKHQDRLSISDLFPTEGKVREKDRVREKPFQFTPSFTPTRNKEKERDVFKAHERTSTTPAHSPPLHTKTKLPQNSAPSQPAPVFVPPVTKPPVFEPPSAVFKPPTASKMAPSSSLQSIFAAPLTAQSTLETVQSDDLFDDTIPPWQPSTQDTDYTSAYETQSQPQTQLCDEDDSWPMDEKLAAGVQWTYGAAKEDSMTWSTLPSQSQRADTGPLTSKSSENNYLRQEVKQASRQIPGAFAVDGDGDDVMQEDRADEPEDADLEDAIVGTKEATPAPEPKIPRSQSQLSMASSSSSQSQGGFLTQATKLLSSALGTNKKKQPEVKKVLQMAASAAKKQQEEADKKASRLKDMETRRQQALQRKAEEEKTKSLAEERKLKEEADKRKRERDDQTDKRVPKPPGSKKEEETQKKRKIEPEKKPETKKLGSSILAGKPQMKSALKQPSSHTFGGHTATAESSTSLAKGKSPAVQQPTMHEDELSQPSHLLQSQMAARAKAKLDAARKTEPLVPSESIELPDINSEYSDSEDEDRVRTFDPPEWAQSPELRQALEIQSTVNPDDIFGPVRPLRMEEIFKTRTSRFRARSSSANWTGTDRLTMQEESEYARRMGFKYFSLQSLLASSFMASSSPSSPEVSNSEAQPLFSYKTATQEEVLEDLSSRFILNLPDEEFDSLERLCFQVEQAHWFYEDFIREQNMKLPSLPLKKFSEMLFRACPLLHHWSDDHERAFNQFMQYKTRVPVCGAIMLNDAMDKCVLVKGWKASSGWGFPKGKINETEPPPACAIREVLEETGYNLAGQLDPKNVIELSIKEQKISLFIVPGVPEDYPFETKTRKEISKIEWFKVADLPTWKKNKTATGRFYLISPFISPLKSFINQRKPRNQRKGAKSKKTYDTVPEVPSNDYTLQDSEAEQEPISNHGDRTPRPSATEIPAETDISTMDPQLARLLSSLTLSAKPNGKVNASETKPSSASNHYPPQIAIQNTAHPRPLVSYDSDHGPPQLDWSSSVPPAFEESPHVSPGHIMQPERREGTSNLSVSPPTNPSVTHVNGNGANINELMALSASPAALPSPTSSLRSPHMRSPTADISPYLSRAAEVPKTAKELQARSLLESIAVESEKMAHVMSATNPTNNPGLVPMPYLRPGPPHQMIHDTSTDLGILYSSQDGGRNLASVNGFRPGPHVGDVGQGFQDLQARSRTSHALHRYPMHNVTGSVNFNQNQQSLLASINGPRSPPLNAQYHMAPQRFVQQQLPPHPQMYNSGAPYYPPLNNTQFVVNPPPPSMDLPHNALLQPNSRPVPLPQTSARPFSGIPVMQMPGSIPSVPSETAQQAAATLLTILNGPRQPIAVPGPPLLVTPHTHFQIATFTKKLTFVTSLYGVSLLDSVRAVVGNGSASGALKNQPLFALAPVIDLACAVPLQNVERDRYQNLFGIGLTLSKAEITRSGIGESNITITESVRENDVYIINTGCGAVNTALMELCIMIHACKIASAKRITAVIPLFPYARQDKKDKSRAPITAKLVANMIQKAGCDHVILYAEPSAILYIRTHFDLNEVVIVSPDAGGAKRATSIADRLGVEFALFHKERKKANEVSRMVLVGNCKDKVAILVDDMADTCGTLCLAARHLSEAGATKVFAIVTHGILSGNALQTVNESSLEKLIVTNTLPQNANQAGCKKLEVIDIGKVLGEVIRRSHYGESVSKLFHEVPY</sequence>
<dbReference type="InterPro" id="IPR029057">
    <property type="entry name" value="PRTase-like"/>
</dbReference>
<comment type="catalytic activity">
    <reaction evidence="22">
        <text>D-ribose 5-phosphate + ATP = 5-phospho-alpha-D-ribose 1-diphosphate + AMP + H(+)</text>
        <dbReference type="Rhea" id="RHEA:15609"/>
        <dbReference type="ChEBI" id="CHEBI:15378"/>
        <dbReference type="ChEBI" id="CHEBI:30616"/>
        <dbReference type="ChEBI" id="CHEBI:58017"/>
        <dbReference type="ChEBI" id="CHEBI:78346"/>
        <dbReference type="ChEBI" id="CHEBI:456215"/>
        <dbReference type="EC" id="2.7.6.1"/>
    </reaction>
</comment>
<dbReference type="InterPro" id="IPR000086">
    <property type="entry name" value="NUDIX_hydrolase_dom"/>
</dbReference>
<keyword evidence="10" id="KW-0808">Transferase</keyword>
<feature type="compositionally biased region" description="Basic and acidic residues" evidence="23">
    <location>
        <begin position="272"/>
        <end position="291"/>
    </location>
</feature>
<dbReference type="GO" id="GO:0006015">
    <property type="term" value="P:5-phosphoribose 1-diphosphate biosynthetic process"/>
    <property type="evidence" value="ECO:0007669"/>
    <property type="project" value="UniProtKB-ARBA"/>
</dbReference>
<keyword evidence="20" id="KW-0206">Cytoskeleton</keyword>
<feature type="compositionally biased region" description="Polar residues" evidence="23">
    <location>
        <begin position="1568"/>
        <end position="1587"/>
    </location>
</feature>
<proteinExistence type="inferred from homology"/>
<keyword evidence="13" id="KW-0547">Nucleotide-binding</keyword>
<feature type="region of interest" description="Disordered" evidence="23">
    <location>
        <begin position="256"/>
        <end position="308"/>
    </location>
</feature>
<dbReference type="Gene3D" id="1.10.10.1050">
    <property type="entry name" value="Dcp2, box A domain"/>
    <property type="match status" value="1"/>
</dbReference>
<evidence type="ECO:0000256" key="17">
    <source>
        <dbReference type="ARBA" id="ARBA00022842"/>
    </source>
</evidence>
<dbReference type="GO" id="GO:0000287">
    <property type="term" value="F:magnesium ion binding"/>
    <property type="evidence" value="ECO:0007669"/>
    <property type="project" value="InterPro"/>
</dbReference>
<dbReference type="EC" id="2.7.6.1" evidence="8"/>
<dbReference type="PROSITE" id="PS51462">
    <property type="entry name" value="NUDIX"/>
    <property type="match status" value="1"/>
</dbReference>
<protein>
    <recommendedName>
        <fullName evidence="8">ribose-phosphate diphosphokinase</fullName>
        <ecNumber evidence="8">2.7.6.1</ecNumber>
    </recommendedName>
</protein>
<dbReference type="FunFam" id="3.40.50.2020:FF:000014">
    <property type="entry name" value="Ribose-phosphate pyrophosphokinase 1"/>
    <property type="match status" value="1"/>
</dbReference>
<feature type="region of interest" description="Disordered" evidence="23">
    <location>
        <begin position="507"/>
        <end position="635"/>
    </location>
</feature>
<dbReference type="GO" id="GO:0000932">
    <property type="term" value="C:P-body"/>
    <property type="evidence" value="ECO:0007669"/>
    <property type="project" value="TreeGrafter"/>
</dbReference>
<comment type="cofactor">
    <cofactor evidence="1">
        <name>Mn(2+)</name>
        <dbReference type="ChEBI" id="CHEBI:29035"/>
    </cofactor>
</comment>
<feature type="compositionally biased region" description="Low complexity" evidence="23">
    <location>
        <begin position="258"/>
        <end position="271"/>
    </location>
</feature>
<dbReference type="FunFam" id="3.40.50.2020:FF:000005">
    <property type="entry name" value="Ribose-phosphate pyrophosphokinase 1"/>
    <property type="match status" value="1"/>
</dbReference>
<keyword evidence="26" id="KW-1185">Reference proteome</keyword>
<feature type="compositionally biased region" description="Basic and acidic residues" evidence="23">
    <location>
        <begin position="875"/>
        <end position="963"/>
    </location>
</feature>
<feature type="region of interest" description="Disordered" evidence="23">
    <location>
        <begin position="734"/>
        <end position="1081"/>
    </location>
</feature>
<evidence type="ECO:0000256" key="8">
    <source>
        <dbReference type="ARBA" id="ARBA00013247"/>
    </source>
</evidence>
<dbReference type="PANTHER" id="PTHR23114">
    <property type="entry name" value="M7GPPPN-MRNA HYDROLASE"/>
    <property type="match status" value="1"/>
</dbReference>
<feature type="compositionally biased region" description="Low complexity" evidence="23">
    <location>
        <begin position="218"/>
        <end position="230"/>
    </location>
</feature>
<dbReference type="InterPro" id="IPR015797">
    <property type="entry name" value="NUDIX_hydrolase-like_dom_sf"/>
</dbReference>
<feature type="region of interest" description="Disordered" evidence="23">
    <location>
        <begin position="1411"/>
        <end position="1475"/>
    </location>
</feature>
<comment type="similarity">
    <text evidence="5">Belongs to the Nudix hydrolase family. DCP2 subfamily.</text>
</comment>
<dbReference type="InterPro" id="IPR020084">
    <property type="entry name" value="NUDIX_hydrolase_CS"/>
</dbReference>
<keyword evidence="15" id="KW-0378">Hydrolase</keyword>
<dbReference type="SUPFAM" id="SSF53271">
    <property type="entry name" value="PRTase-like"/>
    <property type="match status" value="1"/>
</dbReference>
<feature type="compositionally biased region" description="Basic and acidic residues" evidence="23">
    <location>
        <begin position="1035"/>
        <end position="1044"/>
    </location>
</feature>
<dbReference type="GO" id="GO:0005819">
    <property type="term" value="C:spindle"/>
    <property type="evidence" value="ECO:0007669"/>
    <property type="project" value="UniProtKB-SubCell"/>
</dbReference>
<keyword evidence="18" id="KW-0694">RNA-binding</keyword>
<evidence type="ECO:0000256" key="23">
    <source>
        <dbReference type="SAM" id="MobiDB-lite"/>
    </source>
</evidence>
<evidence type="ECO:0000256" key="3">
    <source>
        <dbReference type="ARBA" id="ARBA00004186"/>
    </source>
</evidence>
<dbReference type="GO" id="GO:0002189">
    <property type="term" value="C:ribose phosphate diphosphokinase complex"/>
    <property type="evidence" value="ECO:0007669"/>
    <property type="project" value="UniProtKB-ARBA"/>
</dbReference>
<dbReference type="NCBIfam" id="TIGR01251">
    <property type="entry name" value="ribP_PPkin"/>
    <property type="match status" value="1"/>
</dbReference>
<evidence type="ECO:0000256" key="16">
    <source>
        <dbReference type="ARBA" id="ARBA00022840"/>
    </source>
</evidence>
<dbReference type="GO" id="GO:0005524">
    <property type="term" value="F:ATP binding"/>
    <property type="evidence" value="ECO:0007669"/>
    <property type="project" value="UniProtKB-KW"/>
</dbReference>
<keyword evidence="12" id="KW-0545">Nucleotide biosynthesis</keyword>
<evidence type="ECO:0000256" key="10">
    <source>
        <dbReference type="ARBA" id="ARBA00022679"/>
    </source>
</evidence>
<dbReference type="GO" id="GO:0000184">
    <property type="term" value="P:nuclear-transcribed mRNA catabolic process, nonsense-mediated decay"/>
    <property type="evidence" value="ECO:0007669"/>
    <property type="project" value="InterPro"/>
</dbReference>
<evidence type="ECO:0000256" key="9">
    <source>
        <dbReference type="ARBA" id="ARBA00022490"/>
    </source>
</evidence>
<dbReference type="GO" id="GO:0009165">
    <property type="term" value="P:nucleotide biosynthetic process"/>
    <property type="evidence" value="ECO:0007669"/>
    <property type="project" value="UniProtKB-KW"/>
</dbReference>
<evidence type="ECO:0000256" key="1">
    <source>
        <dbReference type="ARBA" id="ARBA00001936"/>
    </source>
</evidence>
<dbReference type="InterPro" id="IPR044099">
    <property type="entry name" value="Dcp2_NUDIX"/>
</dbReference>
<dbReference type="OrthoDB" id="18996at2759"/>
<dbReference type="GO" id="GO:0016301">
    <property type="term" value="F:kinase activity"/>
    <property type="evidence" value="ECO:0007669"/>
    <property type="project" value="UniProtKB-KW"/>
</dbReference>
<reference evidence="25 26" key="1">
    <citation type="journal article" date="2020" name="ISME J.">
        <title>Uncovering the hidden diversity of litter-decomposition mechanisms in mushroom-forming fungi.</title>
        <authorList>
            <person name="Floudas D."/>
            <person name="Bentzer J."/>
            <person name="Ahren D."/>
            <person name="Johansson T."/>
            <person name="Persson P."/>
            <person name="Tunlid A."/>
        </authorList>
    </citation>
    <scope>NUCLEOTIDE SEQUENCE [LARGE SCALE GENOMIC DNA]</scope>
    <source>
        <strain evidence="25 26">CBS 101986</strain>
    </source>
</reference>
<dbReference type="Pfam" id="PF00293">
    <property type="entry name" value="NUDIX"/>
    <property type="match status" value="1"/>
</dbReference>
<feature type="compositionally biased region" description="Polar residues" evidence="23">
    <location>
        <begin position="686"/>
        <end position="707"/>
    </location>
</feature>
<gene>
    <name evidence="25" type="ORF">D9619_003274</name>
</gene>
<evidence type="ECO:0000313" key="25">
    <source>
        <dbReference type="EMBL" id="KAF5312432.1"/>
    </source>
</evidence>
<feature type="compositionally biased region" description="Basic and acidic residues" evidence="23">
    <location>
        <begin position="507"/>
        <end position="516"/>
    </location>
</feature>
<comment type="similarity">
    <text evidence="6">Belongs to the ribose-phosphate pyrophosphokinase family.</text>
</comment>
<dbReference type="GO" id="GO:0005634">
    <property type="term" value="C:nucleus"/>
    <property type="evidence" value="ECO:0007669"/>
    <property type="project" value="UniProtKB-SubCell"/>
</dbReference>
<dbReference type="FunFam" id="3.90.79.10:FF:000003">
    <property type="entry name" value="M7GpppN-mRNA hydrolase isoform 2"/>
    <property type="match status" value="1"/>
</dbReference>
<dbReference type="PROSITE" id="PS00893">
    <property type="entry name" value="NUDIX_BOX"/>
    <property type="match status" value="1"/>
</dbReference>
<dbReference type="FunFam" id="1.10.10.1050:FF:000003">
    <property type="entry name" value="Decapping enzyme Dcp2, putative"/>
    <property type="match status" value="1"/>
</dbReference>
<evidence type="ECO:0000256" key="6">
    <source>
        <dbReference type="ARBA" id="ARBA00006478"/>
    </source>
</evidence>
<feature type="compositionally biased region" description="Low complexity" evidence="23">
    <location>
        <begin position="822"/>
        <end position="837"/>
    </location>
</feature>
<feature type="compositionally biased region" description="Basic and acidic residues" evidence="23">
    <location>
        <begin position="146"/>
        <end position="161"/>
    </location>
</feature>
<evidence type="ECO:0000256" key="18">
    <source>
        <dbReference type="ARBA" id="ARBA00022884"/>
    </source>
</evidence>
<feature type="compositionally biased region" description="Polar residues" evidence="23">
    <location>
        <begin position="126"/>
        <end position="145"/>
    </location>
</feature>
<feature type="compositionally biased region" description="Acidic residues" evidence="23">
    <location>
        <begin position="782"/>
        <end position="803"/>
    </location>
</feature>
<keyword evidence="19" id="KW-0464">Manganese</keyword>
<evidence type="ECO:0000256" key="5">
    <source>
        <dbReference type="ARBA" id="ARBA00005279"/>
    </source>
</evidence>
<evidence type="ECO:0000256" key="4">
    <source>
        <dbReference type="ARBA" id="ARBA00004996"/>
    </source>
</evidence>
<dbReference type="InterPro" id="IPR007722">
    <property type="entry name" value="DCP2_BoxA"/>
</dbReference>
<evidence type="ECO:0000256" key="7">
    <source>
        <dbReference type="ARBA" id="ARBA00010042"/>
    </source>
</evidence>
<dbReference type="InterPro" id="IPR036189">
    <property type="entry name" value="DCP2_BoxA_sf"/>
</dbReference>
<keyword evidence="14" id="KW-0418">Kinase</keyword>
<dbReference type="GO" id="GO:0140933">
    <property type="term" value="F:5'-(N(7)-methylguanosine 5'-triphospho)-[mRNA] hydrolase activity"/>
    <property type="evidence" value="ECO:0007669"/>
    <property type="project" value="InterPro"/>
</dbReference>
<feature type="region of interest" description="Disordered" evidence="23">
    <location>
        <begin position="676"/>
        <end position="712"/>
    </location>
</feature>
<dbReference type="Gene3D" id="6.10.250.2990">
    <property type="match status" value="1"/>
</dbReference>
<keyword evidence="9" id="KW-0963">Cytoplasm</keyword>
<feature type="region of interest" description="Disordered" evidence="23">
    <location>
        <begin position="91"/>
        <end position="230"/>
    </location>
</feature>
<dbReference type="PANTHER" id="PTHR23114:SF17">
    <property type="entry name" value="M7GPPPN-MRNA HYDROLASE"/>
    <property type="match status" value="1"/>
</dbReference>
<accession>A0A8H5EU34</accession>
<dbReference type="Pfam" id="PF13793">
    <property type="entry name" value="Pribosyltran_N"/>
    <property type="match status" value="1"/>
</dbReference>
<dbReference type="SMART" id="SM01125">
    <property type="entry name" value="DCP2"/>
    <property type="match status" value="1"/>
</dbReference>
<dbReference type="SUPFAM" id="SSF140586">
    <property type="entry name" value="Dcp2 domain-like"/>
    <property type="match status" value="1"/>
</dbReference>
<dbReference type="Pfam" id="PF03941">
    <property type="entry name" value="INCENP_ARK-bind"/>
    <property type="match status" value="1"/>
</dbReference>
<feature type="compositionally biased region" description="Basic residues" evidence="23">
    <location>
        <begin position="1414"/>
        <end position="1426"/>
    </location>
</feature>
<dbReference type="Gene3D" id="3.40.50.2020">
    <property type="match status" value="2"/>
</dbReference>
<comment type="subcellular location">
    <subcellularLocation>
        <location evidence="3">Cytoplasm</location>
        <location evidence="3">Cytoskeleton</location>
        <location evidence="3">Spindle</location>
    </subcellularLocation>
    <subcellularLocation>
        <location evidence="2">Nucleus</location>
    </subcellularLocation>
</comment>
<comment type="caution">
    <text evidence="25">The sequence shown here is derived from an EMBL/GenBank/DDBJ whole genome shotgun (WGS) entry which is preliminary data.</text>
</comment>
<dbReference type="Pfam" id="PF05026">
    <property type="entry name" value="DCP2"/>
    <property type="match status" value="1"/>
</dbReference>
<dbReference type="Pfam" id="PF14572">
    <property type="entry name" value="Pribosyl_synth"/>
    <property type="match status" value="1"/>
</dbReference>
<dbReference type="SMART" id="SM01400">
    <property type="entry name" value="Pribosyltran_N"/>
    <property type="match status" value="1"/>
</dbReference>
<feature type="compositionally biased region" description="Pro residues" evidence="23">
    <location>
        <begin position="166"/>
        <end position="179"/>
    </location>
</feature>
<dbReference type="GO" id="GO:0004749">
    <property type="term" value="F:ribose phosphate diphosphokinase activity"/>
    <property type="evidence" value="ECO:0007669"/>
    <property type="project" value="UniProtKB-EC"/>
</dbReference>
<feature type="compositionally biased region" description="Basic and acidic residues" evidence="23">
    <location>
        <begin position="556"/>
        <end position="568"/>
    </location>
</feature>
<dbReference type="InterPro" id="IPR029099">
    <property type="entry name" value="Pribosyltran_N"/>
</dbReference>
<feature type="compositionally biased region" description="Polar residues" evidence="23">
    <location>
        <begin position="1019"/>
        <end position="1029"/>
    </location>
</feature>
<keyword evidence="17" id="KW-0460">Magnesium</keyword>
<dbReference type="CDD" id="cd06223">
    <property type="entry name" value="PRTases_typeI"/>
    <property type="match status" value="1"/>
</dbReference>
<evidence type="ECO:0000256" key="20">
    <source>
        <dbReference type="ARBA" id="ARBA00023212"/>
    </source>
</evidence>
<keyword evidence="16" id="KW-0067">ATP-binding</keyword>
<feature type="compositionally biased region" description="Basic and acidic residues" evidence="23">
    <location>
        <begin position="579"/>
        <end position="594"/>
    </location>
</feature>
<keyword evidence="21" id="KW-0539">Nucleus</keyword>
<evidence type="ECO:0000256" key="11">
    <source>
        <dbReference type="ARBA" id="ARBA00022723"/>
    </source>
</evidence>
<evidence type="ECO:0000256" key="12">
    <source>
        <dbReference type="ARBA" id="ARBA00022727"/>
    </source>
</evidence>
<dbReference type="EMBL" id="JAACJJ010000056">
    <property type="protein sequence ID" value="KAF5312432.1"/>
    <property type="molecule type" value="Genomic_DNA"/>
</dbReference>